<evidence type="ECO:0000259" key="1">
    <source>
        <dbReference type="PROSITE" id="PS01124"/>
    </source>
</evidence>
<proteinExistence type="predicted"/>
<reference evidence="2 3" key="1">
    <citation type="submission" date="2018-04" db="EMBL/GenBank/DDBJ databases">
        <title>Chryseobacterium oncorhynchi 701B-08T from rainbow trout, and Chryseobacterium viscerum 687B-08T from diseased fish.</title>
        <authorList>
            <person name="Jeong J.-J."/>
            <person name="Lee Y.J."/>
            <person name="Pathiraja D."/>
            <person name="Park B."/>
            <person name="Choi I.-G."/>
            <person name="Kim K.D."/>
        </authorList>
    </citation>
    <scope>NUCLEOTIDE SEQUENCE [LARGE SCALE GENOMIC DNA]</scope>
    <source>
        <strain evidence="2 3">687B-08</strain>
    </source>
</reference>
<evidence type="ECO:0000313" key="2">
    <source>
        <dbReference type="EMBL" id="PWN58007.1"/>
    </source>
</evidence>
<dbReference type="RefSeq" id="WP_103234534.1">
    <property type="nucleotide sequence ID" value="NZ_PPEG02000015.1"/>
</dbReference>
<name>A0A316W9V1_9FLAO</name>
<dbReference type="GO" id="GO:0003700">
    <property type="term" value="F:DNA-binding transcription factor activity"/>
    <property type="evidence" value="ECO:0007669"/>
    <property type="project" value="InterPro"/>
</dbReference>
<dbReference type="EMBL" id="PPEG02000015">
    <property type="protein sequence ID" value="PWN58007.1"/>
    <property type="molecule type" value="Genomic_DNA"/>
</dbReference>
<organism evidence="2 3">
    <name type="scientific">Chryseobacterium viscerum</name>
    <dbReference type="NCBI Taxonomy" id="1037377"/>
    <lineage>
        <taxon>Bacteria</taxon>
        <taxon>Pseudomonadati</taxon>
        <taxon>Bacteroidota</taxon>
        <taxon>Flavobacteriia</taxon>
        <taxon>Flavobacteriales</taxon>
        <taxon>Weeksellaceae</taxon>
        <taxon>Chryseobacterium group</taxon>
        <taxon>Chryseobacterium</taxon>
    </lineage>
</organism>
<gene>
    <name evidence="2" type="ORF">C1634_025040</name>
</gene>
<protein>
    <submittedName>
        <fullName evidence="2">AraC family transcriptional regulator</fullName>
    </submittedName>
</protein>
<sequence length="427" mass="49906">MAYINEIIAYMEENIVNISIKEVDELRKPFNISTSKFNRDFKRDTESTPRDYLIRMKIELAHSYKSKDPALAIKEVVLKIGWDLTERQFAELFKVHFGMTFGGKAISAGELLGWMGNTAEMSVDNDFMFSKERRELEEIVLRMVLLTGHYTIRAEGELCKTIIYEMENTSFRLPLFTFEKDLIFRLFFDRNNFGRLDLFMVFSKAGETEQCFVPSDKSSYLDLIYHVATSQEEGLKNDILDSIMNWEEIIEVEEGCVFNDYLQRIYKDINPKIDRNAGVFKHSQANYDSITKQFEEEYAMLLNNIHLSEPELNKYIRAVEEDDEVMIKSTLAVLCGIGEGDVPAQKLDLLLRLVEYPDMQFLEFADYSFCLDEALIAKVIQVIPRESFPQFIYAYYRDYKDMMDGDDEDNDEYLGNLLLSDILDDFY</sequence>
<dbReference type="PROSITE" id="PS01124">
    <property type="entry name" value="HTH_ARAC_FAMILY_2"/>
    <property type="match status" value="1"/>
</dbReference>
<evidence type="ECO:0000313" key="3">
    <source>
        <dbReference type="Proteomes" id="UP000236413"/>
    </source>
</evidence>
<dbReference type="GO" id="GO:0043565">
    <property type="term" value="F:sequence-specific DNA binding"/>
    <property type="evidence" value="ECO:0007669"/>
    <property type="project" value="InterPro"/>
</dbReference>
<dbReference type="Proteomes" id="UP000236413">
    <property type="component" value="Unassembled WGS sequence"/>
</dbReference>
<comment type="caution">
    <text evidence="2">The sequence shown here is derived from an EMBL/GenBank/DDBJ whole genome shotgun (WGS) entry which is preliminary data.</text>
</comment>
<dbReference type="Gene3D" id="1.10.10.60">
    <property type="entry name" value="Homeodomain-like"/>
    <property type="match status" value="1"/>
</dbReference>
<accession>A0A316W9V1</accession>
<feature type="domain" description="HTH araC/xylS-type" evidence="1">
    <location>
        <begin position="5"/>
        <end position="100"/>
    </location>
</feature>
<dbReference type="AlphaFoldDB" id="A0A316W9V1"/>
<dbReference type="InterPro" id="IPR018060">
    <property type="entry name" value="HTH_AraC"/>
</dbReference>